<organism evidence="1 2">
    <name type="scientific">Aplysia californica</name>
    <name type="common">California sea hare</name>
    <dbReference type="NCBI Taxonomy" id="6500"/>
    <lineage>
        <taxon>Eukaryota</taxon>
        <taxon>Metazoa</taxon>
        <taxon>Spiralia</taxon>
        <taxon>Lophotrochozoa</taxon>
        <taxon>Mollusca</taxon>
        <taxon>Gastropoda</taxon>
        <taxon>Heterobranchia</taxon>
        <taxon>Euthyneura</taxon>
        <taxon>Tectipleura</taxon>
        <taxon>Aplysiida</taxon>
        <taxon>Aplysioidea</taxon>
        <taxon>Aplysiidae</taxon>
        <taxon>Aplysia</taxon>
    </lineage>
</organism>
<sequence length="422" mass="47020">MSYLWHTVSAFMGSVHGLATEMFFKLVQHRSQGSGSWKGHGGQGAGHNDGSDFLLLLKHLVLQLSSCEGNARPWLASCLADSSTSAQLSSSLRLAMGLPAHLLFCNSIHEMVRDHHGQHFLSNLRCFSKSNLNTGGCLSLDATVFVLQGFSCMTERFEPELCEMLLSDPMVTTSVLVHKATLESVNLLRNLPMDWMDQCLQAFVWAQRTVTGENVPECCEKVSPYMKAAAVFALCPDRRSDEKLVPNLQALDPQVLDFVLELTMCRITWNVDSCSLQDTADMTLVAGLLSLRPESLCSLLTHGAHEWTTRVRHSLGLACSGQHRRLRDYLLLRTLEKLALTDLCRRGSQVPSCVLSAYCQLLGHYFEDTDFVSQVVSDDLLTLAKLMSGLVEVSSGEHLRQMDLTLLRHTDPVLYRKVLHKR</sequence>
<gene>
    <name evidence="2" type="primary">LOC101848095</name>
</gene>
<dbReference type="RefSeq" id="XP_012946323.2">
    <property type="nucleotide sequence ID" value="XM_013090869.2"/>
</dbReference>
<dbReference type="GeneID" id="101848095"/>
<keyword evidence="1" id="KW-1185">Reference proteome</keyword>
<dbReference type="Proteomes" id="UP000694888">
    <property type="component" value="Unplaced"/>
</dbReference>
<accession>A0ABM1AET8</accession>
<reference evidence="2" key="1">
    <citation type="submission" date="2025-08" db="UniProtKB">
        <authorList>
            <consortium name="RefSeq"/>
        </authorList>
    </citation>
    <scope>IDENTIFICATION</scope>
</reference>
<evidence type="ECO:0000313" key="2">
    <source>
        <dbReference type="RefSeq" id="XP_012946323.2"/>
    </source>
</evidence>
<proteinExistence type="predicted"/>
<evidence type="ECO:0000313" key="1">
    <source>
        <dbReference type="Proteomes" id="UP000694888"/>
    </source>
</evidence>
<name>A0ABM1AET8_APLCA</name>
<protein>
    <submittedName>
        <fullName evidence="2">Uncharacterized protein LOC101848095</fullName>
    </submittedName>
</protein>